<dbReference type="SUPFAM" id="SSF52047">
    <property type="entry name" value="RNI-like"/>
    <property type="match status" value="1"/>
</dbReference>
<reference evidence="1 2" key="2">
    <citation type="journal article" date="2008" name="Nature">
        <title>The Phaeodactylum genome reveals the evolutionary history of diatom genomes.</title>
        <authorList>
            <person name="Bowler C."/>
            <person name="Allen A.E."/>
            <person name="Badger J.H."/>
            <person name="Grimwood J."/>
            <person name="Jabbari K."/>
            <person name="Kuo A."/>
            <person name="Maheswari U."/>
            <person name="Martens C."/>
            <person name="Maumus F."/>
            <person name="Otillar R.P."/>
            <person name="Rayko E."/>
            <person name="Salamov A."/>
            <person name="Vandepoele K."/>
            <person name="Beszteri B."/>
            <person name="Gruber A."/>
            <person name="Heijde M."/>
            <person name="Katinka M."/>
            <person name="Mock T."/>
            <person name="Valentin K."/>
            <person name="Verret F."/>
            <person name="Berges J.A."/>
            <person name="Brownlee C."/>
            <person name="Cadoret J.P."/>
            <person name="Chiovitti A."/>
            <person name="Choi C.J."/>
            <person name="Coesel S."/>
            <person name="De Martino A."/>
            <person name="Detter J.C."/>
            <person name="Durkin C."/>
            <person name="Falciatore A."/>
            <person name="Fournet J."/>
            <person name="Haruta M."/>
            <person name="Huysman M.J."/>
            <person name="Jenkins B.D."/>
            <person name="Jiroutova K."/>
            <person name="Jorgensen R.E."/>
            <person name="Joubert Y."/>
            <person name="Kaplan A."/>
            <person name="Kroger N."/>
            <person name="Kroth P.G."/>
            <person name="La Roche J."/>
            <person name="Lindquist E."/>
            <person name="Lommer M."/>
            <person name="Martin-Jezequel V."/>
            <person name="Lopez P.J."/>
            <person name="Lucas S."/>
            <person name="Mangogna M."/>
            <person name="McGinnis K."/>
            <person name="Medlin L.K."/>
            <person name="Montsant A."/>
            <person name="Oudot-Le Secq M.P."/>
            <person name="Napoli C."/>
            <person name="Obornik M."/>
            <person name="Parker M.S."/>
            <person name="Petit J.L."/>
            <person name="Porcel B.M."/>
            <person name="Poulsen N."/>
            <person name="Robison M."/>
            <person name="Rychlewski L."/>
            <person name="Rynearson T.A."/>
            <person name="Schmutz J."/>
            <person name="Shapiro H."/>
            <person name="Siaut M."/>
            <person name="Stanley M."/>
            <person name="Sussman M.R."/>
            <person name="Taylor A.R."/>
            <person name="Vardi A."/>
            <person name="von Dassow P."/>
            <person name="Vyverman W."/>
            <person name="Willis A."/>
            <person name="Wyrwicz L.S."/>
            <person name="Rokhsar D.S."/>
            <person name="Weissenbach J."/>
            <person name="Armbrust E.V."/>
            <person name="Green B.R."/>
            <person name="Van de Peer Y."/>
            <person name="Grigoriev I.V."/>
        </authorList>
    </citation>
    <scope>NUCLEOTIDE SEQUENCE [LARGE SCALE GENOMIC DNA]</scope>
    <source>
        <strain evidence="1 2">CCMP1335</strain>
    </source>
</reference>
<reference evidence="1 2" key="1">
    <citation type="journal article" date="2004" name="Science">
        <title>The genome of the diatom Thalassiosira pseudonana: ecology, evolution, and metabolism.</title>
        <authorList>
            <person name="Armbrust E.V."/>
            <person name="Berges J.A."/>
            <person name="Bowler C."/>
            <person name="Green B.R."/>
            <person name="Martinez D."/>
            <person name="Putnam N.H."/>
            <person name="Zhou S."/>
            <person name="Allen A.E."/>
            <person name="Apt K.E."/>
            <person name="Bechner M."/>
            <person name="Brzezinski M.A."/>
            <person name="Chaal B.K."/>
            <person name="Chiovitti A."/>
            <person name="Davis A.K."/>
            <person name="Demarest M.S."/>
            <person name="Detter J.C."/>
            <person name="Glavina T."/>
            <person name="Goodstein D."/>
            <person name="Hadi M.Z."/>
            <person name="Hellsten U."/>
            <person name="Hildebrand M."/>
            <person name="Jenkins B.D."/>
            <person name="Jurka J."/>
            <person name="Kapitonov V.V."/>
            <person name="Kroger N."/>
            <person name="Lau W.W."/>
            <person name="Lane T.W."/>
            <person name="Larimer F.W."/>
            <person name="Lippmeier J.C."/>
            <person name="Lucas S."/>
            <person name="Medina M."/>
            <person name="Montsant A."/>
            <person name="Obornik M."/>
            <person name="Parker M.S."/>
            <person name="Palenik B."/>
            <person name="Pazour G.J."/>
            <person name="Richardson P.M."/>
            <person name="Rynearson T.A."/>
            <person name="Saito M.A."/>
            <person name="Schwartz D.C."/>
            <person name="Thamatrakoln K."/>
            <person name="Valentin K."/>
            <person name="Vardi A."/>
            <person name="Wilkerson F.P."/>
            <person name="Rokhsar D.S."/>
        </authorList>
    </citation>
    <scope>NUCLEOTIDE SEQUENCE [LARGE SCALE GENOMIC DNA]</scope>
    <source>
        <strain evidence="1 2">CCMP1335</strain>
    </source>
</reference>
<evidence type="ECO:0000313" key="1">
    <source>
        <dbReference type="EMBL" id="EED95819.1"/>
    </source>
</evidence>
<organism evidence="1 2">
    <name type="scientific">Thalassiosira pseudonana</name>
    <name type="common">Marine diatom</name>
    <name type="synonym">Cyclotella nana</name>
    <dbReference type="NCBI Taxonomy" id="35128"/>
    <lineage>
        <taxon>Eukaryota</taxon>
        <taxon>Sar</taxon>
        <taxon>Stramenopiles</taxon>
        <taxon>Ochrophyta</taxon>
        <taxon>Bacillariophyta</taxon>
        <taxon>Coscinodiscophyceae</taxon>
        <taxon>Thalassiosirophycidae</taxon>
        <taxon>Thalassiosirales</taxon>
        <taxon>Thalassiosiraceae</taxon>
        <taxon>Thalassiosira</taxon>
    </lineage>
</organism>
<sequence>MSSNNGKRLRDQIDDAELSDEEDEVLFGRQVNGATFFSGLLTIKHDNPSECQICLEDNDEFSTPAWARLGVFFGNNINLVSLDLMRCWFEAEDLRVLMEGLKRSISLRKLCLSHNEDIGGAEGMTVVASYVDGNNQLERLILTETGLKEEGLSKLVPALNRSSIQHLYLGSILQRRIRVLK</sequence>
<dbReference type="EMBL" id="CM000638">
    <property type="protein sequence ID" value="EED95819.1"/>
    <property type="molecule type" value="Genomic_DNA"/>
</dbReference>
<dbReference type="InterPro" id="IPR051279">
    <property type="entry name" value="PP1-Reg/Actin-Interact_Protein"/>
</dbReference>
<evidence type="ECO:0000313" key="2">
    <source>
        <dbReference type="Proteomes" id="UP000001449"/>
    </source>
</evidence>
<keyword evidence="2" id="KW-1185">Reference proteome</keyword>
<dbReference type="GeneID" id="7451446"/>
<dbReference type="PANTHER" id="PTHR24112">
    <property type="entry name" value="LEUCINE-RICH REPEAT, ISOFORM F-RELATED"/>
    <property type="match status" value="1"/>
</dbReference>
<accession>B8BQP5</accession>
<proteinExistence type="predicted"/>
<dbReference type="AlphaFoldDB" id="B8BQP5"/>
<dbReference type="PANTHER" id="PTHR24112:SF66">
    <property type="entry name" value="LEUCINE-RICH REPEAT, ISOFORM F"/>
    <property type="match status" value="1"/>
</dbReference>
<gene>
    <name evidence="1" type="ORF">THAPSDRAFT_1354</name>
</gene>
<dbReference type="Proteomes" id="UP000001449">
    <property type="component" value="Chromosome 1"/>
</dbReference>
<dbReference type="Gene3D" id="3.80.10.10">
    <property type="entry name" value="Ribonuclease Inhibitor"/>
    <property type="match status" value="1"/>
</dbReference>
<dbReference type="RefSeq" id="XP_002286178.1">
    <property type="nucleotide sequence ID" value="XM_002286142.1"/>
</dbReference>
<protein>
    <submittedName>
        <fullName evidence="1">Uncharacterized protein</fullName>
    </submittedName>
</protein>
<dbReference type="InParanoid" id="B8BQP5"/>
<dbReference type="InterPro" id="IPR032675">
    <property type="entry name" value="LRR_dom_sf"/>
</dbReference>
<dbReference type="KEGG" id="tps:THAPSDRAFT_1354"/>
<dbReference type="HOGENOM" id="CLU_1491978_0_0_1"/>
<name>B8BQP5_THAPS</name>
<dbReference type="PaxDb" id="35128-Thaps1354"/>